<gene>
    <name evidence="1" type="ORF">ACOLOM_LOCUS6067</name>
</gene>
<dbReference type="EMBL" id="CAJVPT010011989">
    <property type="protein sequence ID" value="CAG8583829.1"/>
    <property type="molecule type" value="Genomic_DNA"/>
</dbReference>
<name>A0ACA9MFP6_9GLOM</name>
<accession>A0ACA9MFP6</accession>
<evidence type="ECO:0000313" key="1">
    <source>
        <dbReference type="EMBL" id="CAG8583829.1"/>
    </source>
</evidence>
<dbReference type="Proteomes" id="UP000789525">
    <property type="component" value="Unassembled WGS sequence"/>
</dbReference>
<evidence type="ECO:0000313" key="2">
    <source>
        <dbReference type="Proteomes" id="UP000789525"/>
    </source>
</evidence>
<organism evidence="1 2">
    <name type="scientific">Acaulospora colombiana</name>
    <dbReference type="NCBI Taxonomy" id="27376"/>
    <lineage>
        <taxon>Eukaryota</taxon>
        <taxon>Fungi</taxon>
        <taxon>Fungi incertae sedis</taxon>
        <taxon>Mucoromycota</taxon>
        <taxon>Glomeromycotina</taxon>
        <taxon>Glomeromycetes</taxon>
        <taxon>Diversisporales</taxon>
        <taxon>Acaulosporaceae</taxon>
        <taxon>Acaulospora</taxon>
    </lineage>
</organism>
<comment type="caution">
    <text evidence="1">The sequence shown here is derived from an EMBL/GenBank/DDBJ whole genome shotgun (WGS) entry which is preliminary data.</text>
</comment>
<protein>
    <submittedName>
        <fullName evidence="1">1046_t:CDS:1</fullName>
    </submittedName>
</protein>
<feature type="non-terminal residue" evidence="1">
    <location>
        <position position="1"/>
    </location>
</feature>
<sequence length="256" mass="28374">DAILSLGTSTTLLVDIAPGPEVPKRTTTSHLLAHPTSEESYIAMLCYKNGALAREYVRDHYASKDWDKFNELVRETPTGNDGYIGFYFPLFEIIPANVIGDFYFHNGQLVEAVSDIKHHPRAILESQLLSIRSRTMSILPHDAPPLKRLLLTGGSSANEVIRQMASDIMNLDTYVAESKEGGAVGGAILGMYAWWLQQGNRGALDDLKKTLKVDAFKLVARPNPDHADTYEGIIPLYRRCEEKVVVLCAKNNNDGD</sequence>
<reference evidence="1" key="1">
    <citation type="submission" date="2021-06" db="EMBL/GenBank/DDBJ databases">
        <authorList>
            <person name="Kallberg Y."/>
            <person name="Tangrot J."/>
            <person name="Rosling A."/>
        </authorList>
    </citation>
    <scope>NUCLEOTIDE SEQUENCE</scope>
    <source>
        <strain evidence="1">CL356</strain>
    </source>
</reference>
<proteinExistence type="predicted"/>
<keyword evidence="2" id="KW-1185">Reference proteome</keyword>